<feature type="non-terminal residue" evidence="1">
    <location>
        <position position="1"/>
    </location>
</feature>
<reference evidence="1" key="1">
    <citation type="submission" date="2018-05" db="EMBL/GenBank/DDBJ databases">
        <authorList>
            <person name="Lanie J.A."/>
            <person name="Ng W.-L."/>
            <person name="Kazmierczak K.M."/>
            <person name="Andrzejewski T.M."/>
            <person name="Davidsen T.M."/>
            <person name="Wayne K.J."/>
            <person name="Tettelin H."/>
            <person name="Glass J.I."/>
            <person name="Rusch D."/>
            <person name="Podicherti R."/>
            <person name="Tsui H.-C.T."/>
            <person name="Winkler M.E."/>
        </authorList>
    </citation>
    <scope>NUCLEOTIDE SEQUENCE</scope>
</reference>
<dbReference type="AlphaFoldDB" id="A0A382SY42"/>
<name>A0A382SY42_9ZZZZ</name>
<evidence type="ECO:0000313" key="1">
    <source>
        <dbReference type="EMBL" id="SVD14365.1"/>
    </source>
</evidence>
<organism evidence="1">
    <name type="scientific">marine metagenome</name>
    <dbReference type="NCBI Taxonomy" id="408172"/>
    <lineage>
        <taxon>unclassified sequences</taxon>
        <taxon>metagenomes</taxon>
        <taxon>ecological metagenomes</taxon>
    </lineage>
</organism>
<sequence>EVPQDSPVPVGVPIVHSLADVETILGL</sequence>
<protein>
    <submittedName>
        <fullName evidence="1">Uncharacterized protein</fullName>
    </submittedName>
</protein>
<accession>A0A382SY42</accession>
<gene>
    <name evidence="1" type="ORF">METZ01_LOCUS367219</name>
</gene>
<dbReference type="EMBL" id="UINC01132198">
    <property type="protein sequence ID" value="SVD14365.1"/>
    <property type="molecule type" value="Genomic_DNA"/>
</dbReference>
<proteinExistence type="predicted"/>